<evidence type="ECO:0000256" key="6">
    <source>
        <dbReference type="ARBA" id="ARBA00023146"/>
    </source>
</evidence>
<dbReference type="HAMAP" id="MF_00123">
    <property type="entry name" value="Arg_tRNA_synth"/>
    <property type="match status" value="1"/>
</dbReference>
<keyword evidence="4 8" id="KW-0067">ATP-binding</keyword>
<comment type="catalytic activity">
    <reaction evidence="7 8">
        <text>tRNA(Arg) + L-arginine + ATP = L-arginyl-tRNA(Arg) + AMP + diphosphate</text>
        <dbReference type="Rhea" id="RHEA:20301"/>
        <dbReference type="Rhea" id="RHEA-COMP:9658"/>
        <dbReference type="Rhea" id="RHEA-COMP:9673"/>
        <dbReference type="ChEBI" id="CHEBI:30616"/>
        <dbReference type="ChEBI" id="CHEBI:32682"/>
        <dbReference type="ChEBI" id="CHEBI:33019"/>
        <dbReference type="ChEBI" id="CHEBI:78442"/>
        <dbReference type="ChEBI" id="CHEBI:78513"/>
        <dbReference type="ChEBI" id="CHEBI:456215"/>
        <dbReference type="EC" id="6.1.1.19"/>
    </reaction>
</comment>
<evidence type="ECO:0000256" key="1">
    <source>
        <dbReference type="ARBA" id="ARBA00005594"/>
    </source>
</evidence>
<dbReference type="InterPro" id="IPR035684">
    <property type="entry name" value="ArgRS_core"/>
</dbReference>
<dbReference type="SUPFAM" id="SSF52374">
    <property type="entry name" value="Nucleotidylyl transferase"/>
    <property type="match status" value="1"/>
</dbReference>
<dbReference type="PANTHER" id="PTHR11956:SF5">
    <property type="entry name" value="ARGININE--TRNA LIGASE, CYTOPLASMIC"/>
    <property type="match status" value="1"/>
</dbReference>
<dbReference type="FunFam" id="1.10.730.10:FF:000006">
    <property type="entry name" value="Arginyl-tRNA synthetase 2, mitochondrial"/>
    <property type="match status" value="1"/>
</dbReference>
<comment type="subunit">
    <text evidence="8">Monomer.</text>
</comment>
<dbReference type="SUPFAM" id="SSF47323">
    <property type="entry name" value="Anticodon-binding domain of a subclass of class I aminoacyl-tRNA synthetases"/>
    <property type="match status" value="1"/>
</dbReference>
<dbReference type="SMART" id="SM01016">
    <property type="entry name" value="Arg_tRNA_synt_N"/>
    <property type="match status" value="1"/>
</dbReference>
<dbReference type="InterPro" id="IPR008909">
    <property type="entry name" value="DALR_anticod-bd"/>
</dbReference>
<dbReference type="SUPFAM" id="SSF55190">
    <property type="entry name" value="Arginyl-tRNA synthetase (ArgRS), N-terminal 'additional' domain"/>
    <property type="match status" value="1"/>
</dbReference>
<dbReference type="Gene3D" id="3.30.1360.70">
    <property type="entry name" value="Arginyl tRNA synthetase N-terminal domain"/>
    <property type="match status" value="1"/>
</dbReference>
<evidence type="ECO:0000256" key="4">
    <source>
        <dbReference type="ARBA" id="ARBA00022840"/>
    </source>
</evidence>
<keyword evidence="2 8" id="KW-0436">Ligase</keyword>
<dbReference type="Pfam" id="PF05746">
    <property type="entry name" value="DALR_1"/>
    <property type="match status" value="1"/>
</dbReference>
<keyword evidence="3 8" id="KW-0547">Nucleotide-binding</keyword>
<feature type="domain" description="DALR anticodon binding" evidence="10">
    <location>
        <begin position="526"/>
        <end position="646"/>
    </location>
</feature>
<comment type="subcellular location">
    <subcellularLocation>
        <location evidence="8">Cytoplasm</location>
    </subcellularLocation>
</comment>
<dbReference type="InterPro" id="IPR036695">
    <property type="entry name" value="Arg-tRNA-synth_N_sf"/>
</dbReference>
<name>A0A0G1PD99_UNCKA</name>
<dbReference type="AlphaFoldDB" id="A0A0G1PD99"/>
<dbReference type="EMBL" id="LCMF01000017">
    <property type="protein sequence ID" value="KKU30627.1"/>
    <property type="molecule type" value="Genomic_DNA"/>
</dbReference>
<dbReference type="Proteomes" id="UP000034732">
    <property type="component" value="Unassembled WGS sequence"/>
</dbReference>
<dbReference type="Gene3D" id="3.40.50.620">
    <property type="entry name" value="HUPs"/>
    <property type="match status" value="1"/>
</dbReference>
<reference evidence="12 13" key="1">
    <citation type="journal article" date="2015" name="Nature">
        <title>rRNA introns, odd ribosomes, and small enigmatic genomes across a large radiation of phyla.</title>
        <authorList>
            <person name="Brown C.T."/>
            <person name="Hug L.A."/>
            <person name="Thomas B.C."/>
            <person name="Sharon I."/>
            <person name="Castelle C.J."/>
            <person name="Singh A."/>
            <person name="Wilkins M.J."/>
            <person name="Williams K.H."/>
            <person name="Banfield J.F."/>
        </authorList>
    </citation>
    <scope>NUCLEOTIDE SEQUENCE [LARGE SCALE GENOMIC DNA]</scope>
</reference>
<accession>A0A0G1PD99</accession>
<dbReference type="SMART" id="SM00836">
    <property type="entry name" value="DALR_1"/>
    <property type="match status" value="1"/>
</dbReference>
<evidence type="ECO:0000256" key="5">
    <source>
        <dbReference type="ARBA" id="ARBA00022917"/>
    </source>
</evidence>
<dbReference type="GO" id="GO:0005524">
    <property type="term" value="F:ATP binding"/>
    <property type="evidence" value="ECO:0007669"/>
    <property type="project" value="UniProtKB-UniRule"/>
</dbReference>
<evidence type="ECO:0000313" key="12">
    <source>
        <dbReference type="EMBL" id="KKU30627.1"/>
    </source>
</evidence>
<dbReference type="Pfam" id="PF00750">
    <property type="entry name" value="tRNA-synt_1d"/>
    <property type="match status" value="1"/>
</dbReference>
<dbReference type="InterPro" id="IPR014729">
    <property type="entry name" value="Rossmann-like_a/b/a_fold"/>
</dbReference>
<comment type="caution">
    <text evidence="8">Lacks conserved residue(s) required for the propagation of feature annotation.</text>
</comment>
<evidence type="ECO:0000256" key="3">
    <source>
        <dbReference type="ARBA" id="ARBA00022741"/>
    </source>
</evidence>
<evidence type="ECO:0000256" key="8">
    <source>
        <dbReference type="HAMAP-Rule" id="MF_00123"/>
    </source>
</evidence>
<dbReference type="PRINTS" id="PR01038">
    <property type="entry name" value="TRNASYNTHARG"/>
</dbReference>
<dbReference type="InterPro" id="IPR005148">
    <property type="entry name" value="Arg-tRNA-synth_N"/>
</dbReference>
<dbReference type="PATRIC" id="fig|1619107.3.peg.330"/>
<proteinExistence type="inferred from homology"/>
<organism evidence="12 13">
    <name type="scientific">candidate division WWE3 bacterium GW2011_GWA1_46_21</name>
    <dbReference type="NCBI Taxonomy" id="1619107"/>
    <lineage>
        <taxon>Bacteria</taxon>
        <taxon>Katanobacteria</taxon>
    </lineage>
</organism>
<comment type="similarity">
    <text evidence="1 8 9">Belongs to the class-I aminoacyl-tRNA synthetase family.</text>
</comment>
<protein>
    <recommendedName>
        <fullName evidence="8">Arginine--tRNA ligase</fullName>
        <ecNumber evidence="8">6.1.1.19</ecNumber>
    </recommendedName>
    <alternativeName>
        <fullName evidence="8">Arginyl-tRNA synthetase</fullName>
        <shortName evidence="8">ArgRS</shortName>
    </alternativeName>
</protein>
<evidence type="ECO:0000259" key="11">
    <source>
        <dbReference type="SMART" id="SM01016"/>
    </source>
</evidence>
<evidence type="ECO:0000256" key="2">
    <source>
        <dbReference type="ARBA" id="ARBA00022598"/>
    </source>
</evidence>
<comment type="caution">
    <text evidence="12">The sequence shown here is derived from an EMBL/GenBank/DDBJ whole genome shotgun (WGS) entry which is preliminary data.</text>
</comment>
<keyword evidence="8" id="KW-0963">Cytoplasm</keyword>
<gene>
    <name evidence="8" type="primary">argS</name>
    <name evidence="12" type="ORF">UX44_C0017G0010</name>
</gene>
<dbReference type="GO" id="GO:0004814">
    <property type="term" value="F:arginine-tRNA ligase activity"/>
    <property type="evidence" value="ECO:0007669"/>
    <property type="project" value="UniProtKB-UniRule"/>
</dbReference>
<dbReference type="PANTHER" id="PTHR11956">
    <property type="entry name" value="ARGINYL-TRNA SYNTHETASE"/>
    <property type="match status" value="1"/>
</dbReference>
<dbReference type="InterPro" id="IPR009080">
    <property type="entry name" value="tRNAsynth_Ia_anticodon-bd"/>
</dbReference>
<dbReference type="GO" id="GO:0006420">
    <property type="term" value="P:arginyl-tRNA aminoacylation"/>
    <property type="evidence" value="ECO:0007669"/>
    <property type="project" value="UniProtKB-UniRule"/>
</dbReference>
<evidence type="ECO:0000256" key="9">
    <source>
        <dbReference type="RuleBase" id="RU363038"/>
    </source>
</evidence>
<keyword evidence="5 8" id="KW-0648">Protein biosynthesis</keyword>
<evidence type="ECO:0000313" key="13">
    <source>
        <dbReference type="Proteomes" id="UP000034732"/>
    </source>
</evidence>
<evidence type="ECO:0000256" key="7">
    <source>
        <dbReference type="ARBA" id="ARBA00049339"/>
    </source>
</evidence>
<evidence type="ECO:0000259" key="10">
    <source>
        <dbReference type="SMART" id="SM00836"/>
    </source>
</evidence>
<dbReference type="GO" id="GO:0005737">
    <property type="term" value="C:cytoplasm"/>
    <property type="evidence" value="ECO:0007669"/>
    <property type="project" value="UniProtKB-SubCell"/>
</dbReference>
<dbReference type="InterPro" id="IPR001278">
    <property type="entry name" value="Arg-tRNA-ligase"/>
</dbReference>
<keyword evidence="6 8" id="KW-0030">Aminoacyl-tRNA synthetase</keyword>
<dbReference type="Pfam" id="PF03485">
    <property type="entry name" value="Arg_tRNA_synt_N"/>
    <property type="match status" value="1"/>
</dbReference>
<dbReference type="EC" id="6.1.1.19" evidence="8"/>
<feature type="domain" description="Arginyl tRNA synthetase N-terminal" evidence="11">
    <location>
        <begin position="5"/>
        <end position="98"/>
    </location>
</feature>
<dbReference type="Gene3D" id="1.10.730.10">
    <property type="entry name" value="Isoleucyl-tRNA Synthetase, Domain 1"/>
    <property type="match status" value="1"/>
</dbReference>
<sequence>MSVVDLIKKTVTEAVADIYKIVPPDVFVEHPDNEMFGDYSTNIALVLAKQLKQSPEEIAKKISYKLDDIGVIYKVGDASTKIFSSVEIAPPGFINFRLSADWLQGVLDDIQTDTNHYGVEKKAVGERIALEHSNVNPNKAAHIGHLRNACIGQFIERIYEFLGHKVDVQYYANDVGVQVATSLMGMHLIKDIKETSYAKFDHFAWDVYAKTESLMSQDPNLAKERNELMVRLENPASTENKEIRALANKILTEQLKTFQKLDIDYDIVVHEADILTLDFWKTAFEALKKNDNVYFATEGISQGCWLVRVSDKISKRDSEIDRQVEEDKIIVRSNGVPTYTGKDIAYHMWKFGLLGKDFFYEQMDAATQAKDLWVTTAASPHKPADITFSGVARVFDVIGGEQTYAMDVVKKTLKYLGYEKESQNMTHVNYGFVYLSPATAAKLGIATDDGKTRYGMSGRKGWGIKIDDFVDMVDEKLQVEHGAFPALKNVRNGAIKFEMLKYNTFQDLVFDLDAALNIKGFSGPYLQYTHARAHSVMEKAGYIYDPNLYQYDAKSVILDARELSIMRWLQRYPEVVPEAADKFAPNLMCTYLFELAQRFNLFYNDLSILGADTPQQRNFRLLLTKCVADVMKSGLFLLGISAPERI</sequence>